<feature type="transmembrane region" description="Helical" evidence="1">
    <location>
        <begin position="364"/>
        <end position="380"/>
    </location>
</feature>
<proteinExistence type="predicted"/>
<feature type="transmembrane region" description="Helical" evidence="1">
    <location>
        <begin position="14"/>
        <end position="35"/>
    </location>
</feature>
<dbReference type="Proteomes" id="UP000254465">
    <property type="component" value="Unassembled WGS sequence"/>
</dbReference>
<keyword evidence="1" id="KW-0472">Membrane</keyword>
<feature type="transmembrane region" description="Helical" evidence="1">
    <location>
        <begin position="121"/>
        <end position="147"/>
    </location>
</feature>
<feature type="transmembrane region" description="Helical" evidence="1">
    <location>
        <begin position="313"/>
        <end position="332"/>
    </location>
</feature>
<evidence type="ECO:0000313" key="5">
    <source>
        <dbReference type="Proteomes" id="UP000294229"/>
    </source>
</evidence>
<evidence type="ECO:0000313" key="4">
    <source>
        <dbReference type="Proteomes" id="UP000254465"/>
    </source>
</evidence>
<organism evidence="3 4">
    <name type="scientific">Avibacterium paragallinarum</name>
    <name type="common">Haemophilus gallinarum</name>
    <dbReference type="NCBI Taxonomy" id="728"/>
    <lineage>
        <taxon>Bacteria</taxon>
        <taxon>Pseudomonadati</taxon>
        <taxon>Pseudomonadota</taxon>
        <taxon>Gammaproteobacteria</taxon>
        <taxon>Pasteurellales</taxon>
        <taxon>Pasteurellaceae</taxon>
        <taxon>Avibacterium</taxon>
    </lineage>
</organism>
<dbReference type="Proteomes" id="UP000294229">
    <property type="component" value="Unassembled WGS sequence"/>
</dbReference>
<keyword evidence="1" id="KW-0812">Transmembrane</keyword>
<feature type="transmembrane region" description="Helical" evidence="1">
    <location>
        <begin position="159"/>
        <end position="182"/>
    </location>
</feature>
<protein>
    <submittedName>
        <fullName evidence="3">Membrane protein</fullName>
    </submittedName>
</protein>
<dbReference type="RefSeq" id="WP_017805896.1">
    <property type="nucleotide sequence ID" value="NZ_JBANLW010000006.1"/>
</dbReference>
<dbReference type="EMBL" id="RQXS01000043">
    <property type="protein sequence ID" value="RZN57773.1"/>
    <property type="molecule type" value="Genomic_DNA"/>
</dbReference>
<feature type="transmembrane region" description="Helical" evidence="1">
    <location>
        <begin position="338"/>
        <end position="357"/>
    </location>
</feature>
<dbReference type="EMBL" id="UGHK01000002">
    <property type="protein sequence ID" value="STO72165.1"/>
    <property type="molecule type" value="Genomic_DNA"/>
</dbReference>
<reference evidence="3 4" key="1">
    <citation type="submission" date="2018-06" db="EMBL/GenBank/DDBJ databases">
        <authorList>
            <consortium name="Pathogen Informatics"/>
            <person name="Doyle S."/>
        </authorList>
    </citation>
    <scope>NUCLEOTIDE SEQUENCE [LARGE SCALE GENOMIC DNA]</scope>
    <source>
        <strain evidence="3 4">NCTC11296</strain>
    </source>
</reference>
<evidence type="ECO:0000313" key="3">
    <source>
        <dbReference type="EMBL" id="STO72165.1"/>
    </source>
</evidence>
<dbReference type="AlphaFoldDB" id="A0A377IA29"/>
<sequence length="398" mass="45940">MSALVNLFYLYDPWLFHFFRMAFFVGGISLIYLAYQVVAHKRPQGIFIPLQSLAVILALILLSAIPMWVHQTQDYSVLLQYSKTLILFILAIGIYNVFYFYKDKNTGKQIFIRDLKIGILIQWLVGVGALIGIGFIIDLALSTNVILPRFYGSEQEYRLYNITSSAFFQLSAFYLFLLHFLLAYNKQHNQLSAVFLFLILCIGLISGRTFLFLSLVSIAIYFKWKYVPALVLFALLCLGLAFYYPQNSYAAHALEPLINVLNHQGLTSSSTETLMQRHLFMPEWKQILWGDGWYITPEGKYYERTDSGFLRQLLYGGIGYLLLCFLFTAYFVRKVALNWFNGSWLFTLSTLFIFSILNIKADTYAFPGIMLGLLMFLSLFDKRSKSIFLVKKEGKENV</sequence>
<evidence type="ECO:0000256" key="1">
    <source>
        <dbReference type="SAM" id="Phobius"/>
    </source>
</evidence>
<accession>A0A377IA29</accession>
<reference evidence="2 5" key="2">
    <citation type="submission" date="2018-11" db="EMBL/GenBank/DDBJ databases">
        <title>Sequencing Av. paragallinarum serogroups.</title>
        <authorList>
            <person name="Hellmuth J.E."/>
            <person name="Boucher C.E."/>
            <person name="Cason E.D."/>
        </authorList>
    </citation>
    <scope>NUCLEOTIDE SEQUENCE [LARGE SCALE GENOMIC DNA]</scope>
    <source>
        <strain evidence="2 5">SA-3</strain>
    </source>
</reference>
<gene>
    <name evidence="2" type="ORF">EIG79_08630</name>
    <name evidence="3" type="ORF">NCTC11296_02086</name>
</gene>
<evidence type="ECO:0000313" key="2">
    <source>
        <dbReference type="EMBL" id="RZN57773.1"/>
    </source>
</evidence>
<keyword evidence="1" id="KW-1133">Transmembrane helix</keyword>
<name>A0A377IA29_AVIPA</name>
<feature type="transmembrane region" description="Helical" evidence="1">
    <location>
        <begin position="47"/>
        <end position="69"/>
    </location>
</feature>
<feature type="transmembrane region" description="Helical" evidence="1">
    <location>
        <begin position="226"/>
        <end position="244"/>
    </location>
</feature>
<feature type="transmembrane region" description="Helical" evidence="1">
    <location>
        <begin position="194"/>
        <end position="220"/>
    </location>
</feature>
<feature type="transmembrane region" description="Helical" evidence="1">
    <location>
        <begin position="81"/>
        <end position="101"/>
    </location>
</feature>